<evidence type="ECO:0000313" key="4">
    <source>
        <dbReference type="EMBL" id="GAA4812608.1"/>
    </source>
</evidence>
<dbReference type="InterPro" id="IPR036291">
    <property type="entry name" value="NAD(P)-bd_dom_sf"/>
</dbReference>
<dbReference type="PANTHER" id="PTHR10996:SF178">
    <property type="entry name" value="2-HYDROXYACID DEHYDROGENASE YGL185C-RELATED"/>
    <property type="match status" value="1"/>
</dbReference>
<keyword evidence="1" id="KW-0560">Oxidoreductase</keyword>
<dbReference type="InterPro" id="IPR006140">
    <property type="entry name" value="D-isomer_DH_NAD-bd"/>
</dbReference>
<dbReference type="InterPro" id="IPR050223">
    <property type="entry name" value="D-isomer_2-hydroxyacid_DH"/>
</dbReference>
<organism evidence="4 5">
    <name type="scientific">Streptomyces ziwulingensis</name>
    <dbReference type="NCBI Taxonomy" id="1045501"/>
    <lineage>
        <taxon>Bacteria</taxon>
        <taxon>Bacillati</taxon>
        <taxon>Actinomycetota</taxon>
        <taxon>Actinomycetes</taxon>
        <taxon>Kitasatosporales</taxon>
        <taxon>Streptomycetaceae</taxon>
        <taxon>Streptomyces</taxon>
    </lineage>
</organism>
<dbReference type="Pfam" id="PF02826">
    <property type="entry name" value="2-Hacid_dh_C"/>
    <property type="match status" value="1"/>
</dbReference>
<evidence type="ECO:0000259" key="3">
    <source>
        <dbReference type="Pfam" id="PF02826"/>
    </source>
</evidence>
<accession>A0ABP9CJH0</accession>
<evidence type="ECO:0000256" key="2">
    <source>
        <dbReference type="ARBA" id="ARBA00023027"/>
    </source>
</evidence>
<evidence type="ECO:0000256" key="1">
    <source>
        <dbReference type="ARBA" id="ARBA00023002"/>
    </source>
</evidence>
<dbReference type="Gene3D" id="3.40.50.720">
    <property type="entry name" value="NAD(P)-binding Rossmann-like Domain"/>
    <property type="match status" value="2"/>
</dbReference>
<dbReference type="PANTHER" id="PTHR10996">
    <property type="entry name" value="2-HYDROXYACID DEHYDROGENASE-RELATED"/>
    <property type="match status" value="1"/>
</dbReference>
<evidence type="ECO:0000313" key="5">
    <source>
        <dbReference type="Proteomes" id="UP001501265"/>
    </source>
</evidence>
<comment type="caution">
    <text evidence="4">The sequence shown here is derived from an EMBL/GenBank/DDBJ whole genome shotgun (WGS) entry which is preliminary data.</text>
</comment>
<dbReference type="CDD" id="cd12167">
    <property type="entry name" value="2-Hacid_dh_8"/>
    <property type="match status" value="1"/>
</dbReference>
<name>A0ABP9CJH0_9ACTN</name>
<dbReference type="SUPFAM" id="SSF52283">
    <property type="entry name" value="Formate/glycerate dehydrogenase catalytic domain-like"/>
    <property type="match status" value="1"/>
</dbReference>
<dbReference type="RefSeq" id="WP_345622377.1">
    <property type="nucleotide sequence ID" value="NZ_BAABIG010000054.1"/>
</dbReference>
<dbReference type="Proteomes" id="UP001501265">
    <property type="component" value="Unassembled WGS sequence"/>
</dbReference>
<keyword evidence="5" id="KW-1185">Reference proteome</keyword>
<sequence length="339" mass="35932">MSSAAMSRRPRAAVLLTPALREDLFGGPGWKELDEVVEIVVHDADADTLLAHPRRALVEILITSWGAPRLTAEVLDALPALHTVVHAAGSVRALVTDAVWERGLVVVSAADANNEPVAEYVYAQTVLALKDAHRRSRHIAATRTLPPVEGIPGIYGQPVGLVSFGSVARKVAARLHRLETDVRAWDPYQDPGALREAGVTAVGELADLLAGCRVVSVHTPLIPGRTEKLITGELLRLLPRGATLVNTARGAVIDEEALIEVLTERPDLFAVLDVTAEEPPAPDSALHTLPNVILTGHVAGTVGGERRAMGRLVTGELRRLAAGSAPLHAVSAREAGLRA</sequence>
<dbReference type="EMBL" id="BAABIG010000054">
    <property type="protein sequence ID" value="GAA4812608.1"/>
    <property type="molecule type" value="Genomic_DNA"/>
</dbReference>
<protein>
    <submittedName>
        <fullName evidence="4">Hydroxyacid dehydrogenase</fullName>
    </submittedName>
</protein>
<reference evidence="5" key="1">
    <citation type="journal article" date="2019" name="Int. J. Syst. Evol. Microbiol.">
        <title>The Global Catalogue of Microorganisms (GCM) 10K type strain sequencing project: providing services to taxonomists for standard genome sequencing and annotation.</title>
        <authorList>
            <consortium name="The Broad Institute Genomics Platform"/>
            <consortium name="The Broad Institute Genome Sequencing Center for Infectious Disease"/>
            <person name="Wu L."/>
            <person name="Ma J."/>
        </authorList>
    </citation>
    <scope>NUCLEOTIDE SEQUENCE [LARGE SCALE GENOMIC DNA]</scope>
    <source>
        <strain evidence="5">JCM 18081</strain>
    </source>
</reference>
<feature type="domain" description="D-isomer specific 2-hydroxyacid dehydrogenase NAD-binding" evidence="3">
    <location>
        <begin position="146"/>
        <end position="299"/>
    </location>
</feature>
<proteinExistence type="predicted"/>
<keyword evidence="2" id="KW-0520">NAD</keyword>
<gene>
    <name evidence="4" type="ORF">GCM10023220_49880</name>
</gene>
<dbReference type="SUPFAM" id="SSF51735">
    <property type="entry name" value="NAD(P)-binding Rossmann-fold domains"/>
    <property type="match status" value="1"/>
</dbReference>